<evidence type="ECO:0000313" key="10">
    <source>
        <dbReference type="Proteomes" id="UP000663869"/>
    </source>
</evidence>
<evidence type="ECO:0000313" key="3">
    <source>
        <dbReference type="EMBL" id="CAF3409842.1"/>
    </source>
</evidence>
<dbReference type="Proteomes" id="UP000663862">
    <property type="component" value="Unassembled WGS sequence"/>
</dbReference>
<dbReference type="Proteomes" id="UP000663848">
    <property type="component" value="Unassembled WGS sequence"/>
</dbReference>
<dbReference type="Proteomes" id="UP000663833">
    <property type="component" value="Unassembled WGS sequence"/>
</dbReference>
<proteinExistence type="predicted"/>
<sequence>MLTWHNLQSLWHEQRNRLQGEFNRMMLAEFGMIFLTTLSIVILNIYTLTTQSLVKSQLRIAQENLWSTVFNLVSFTSHVGYFYTYMIAFRVYRRNVRIALWCRRETRATAMEAPIRIIELAPTSLATL</sequence>
<dbReference type="Proteomes" id="UP000663873">
    <property type="component" value="Unassembled WGS sequence"/>
</dbReference>
<reference evidence="5" key="1">
    <citation type="submission" date="2021-02" db="EMBL/GenBank/DDBJ databases">
        <authorList>
            <person name="Nowell W R."/>
        </authorList>
    </citation>
    <scope>NUCLEOTIDE SEQUENCE</scope>
</reference>
<protein>
    <submittedName>
        <fullName evidence="5">Uncharacterized protein</fullName>
    </submittedName>
</protein>
<dbReference type="Proteomes" id="UP000663851">
    <property type="component" value="Unassembled WGS sequence"/>
</dbReference>
<dbReference type="EMBL" id="CAJOBO010002509">
    <property type="protein sequence ID" value="CAF4454775.1"/>
    <property type="molecule type" value="Genomic_DNA"/>
</dbReference>
<evidence type="ECO:0000313" key="8">
    <source>
        <dbReference type="EMBL" id="CAF4465753.1"/>
    </source>
</evidence>
<organism evidence="5 10">
    <name type="scientific">Rotaria socialis</name>
    <dbReference type="NCBI Taxonomy" id="392032"/>
    <lineage>
        <taxon>Eukaryota</taxon>
        <taxon>Metazoa</taxon>
        <taxon>Spiralia</taxon>
        <taxon>Gnathifera</taxon>
        <taxon>Rotifera</taxon>
        <taxon>Eurotatoria</taxon>
        <taxon>Bdelloidea</taxon>
        <taxon>Philodinida</taxon>
        <taxon>Philodinidae</taxon>
        <taxon>Rotaria</taxon>
    </lineage>
</organism>
<dbReference type="EMBL" id="CAJOBR010002728">
    <property type="protein sequence ID" value="CAF4700533.1"/>
    <property type="molecule type" value="Genomic_DNA"/>
</dbReference>
<dbReference type="AlphaFoldDB" id="A0A818THE7"/>
<evidence type="ECO:0000313" key="4">
    <source>
        <dbReference type="EMBL" id="CAF3488289.1"/>
    </source>
</evidence>
<dbReference type="EMBL" id="CAJNYD010003254">
    <property type="protein sequence ID" value="CAF3488289.1"/>
    <property type="molecule type" value="Genomic_DNA"/>
</dbReference>
<comment type="caution">
    <text evidence="5">The sequence shown here is derived from an EMBL/GenBank/DDBJ whole genome shotgun (WGS) entry which is preliminary data.</text>
</comment>
<accession>A0A818THE7</accession>
<dbReference type="EMBL" id="CAJNYT010001419">
    <property type="protein sequence ID" value="CAF3409842.1"/>
    <property type="molecule type" value="Genomic_DNA"/>
</dbReference>
<dbReference type="EMBL" id="CAJOBQ010001204">
    <property type="protein sequence ID" value="CAF4465753.1"/>
    <property type="molecule type" value="Genomic_DNA"/>
</dbReference>
<evidence type="ECO:0000256" key="1">
    <source>
        <dbReference type="SAM" id="Phobius"/>
    </source>
</evidence>
<keyword evidence="1" id="KW-0812">Transmembrane</keyword>
<dbReference type="EMBL" id="CAJNXB010002820">
    <property type="protein sequence ID" value="CAF3278554.1"/>
    <property type="molecule type" value="Genomic_DNA"/>
</dbReference>
<feature type="transmembrane region" description="Helical" evidence="1">
    <location>
        <begin position="66"/>
        <end position="88"/>
    </location>
</feature>
<keyword evidence="1" id="KW-1133">Transmembrane helix</keyword>
<keyword evidence="11" id="KW-1185">Reference proteome</keyword>
<evidence type="ECO:0000313" key="6">
    <source>
        <dbReference type="EMBL" id="CAF4289392.1"/>
    </source>
</evidence>
<dbReference type="EMBL" id="CAJOBP010001500">
    <property type="protein sequence ID" value="CAF4289392.1"/>
    <property type="molecule type" value="Genomic_DNA"/>
</dbReference>
<keyword evidence="1" id="KW-0472">Membrane</keyword>
<gene>
    <name evidence="5" type="ORF">FME351_LOCUS26532</name>
    <name evidence="3" type="ORF">GRG538_LOCUS10800</name>
    <name evidence="7" type="ORF">HFQ381_LOCUS24167</name>
    <name evidence="4" type="ORF">LUA448_LOCUS24480</name>
    <name evidence="9" type="ORF">QYT958_LOCUS17751</name>
    <name evidence="2" type="ORF">TIS948_LOCUS16750</name>
    <name evidence="8" type="ORF">TSG867_LOCUS18207</name>
    <name evidence="6" type="ORF">UJA718_LOCUS11915</name>
</gene>
<evidence type="ECO:0000313" key="7">
    <source>
        <dbReference type="EMBL" id="CAF4454775.1"/>
    </source>
</evidence>
<dbReference type="Proteomes" id="UP000663825">
    <property type="component" value="Unassembled WGS sequence"/>
</dbReference>
<evidence type="ECO:0000313" key="5">
    <source>
        <dbReference type="EMBL" id="CAF3683389.1"/>
    </source>
</evidence>
<evidence type="ECO:0000313" key="9">
    <source>
        <dbReference type="EMBL" id="CAF4700533.1"/>
    </source>
</evidence>
<evidence type="ECO:0000313" key="2">
    <source>
        <dbReference type="EMBL" id="CAF3278554.1"/>
    </source>
</evidence>
<dbReference type="Proteomes" id="UP000663872">
    <property type="component" value="Unassembled WGS sequence"/>
</dbReference>
<dbReference type="EMBL" id="CAJNYU010003575">
    <property type="protein sequence ID" value="CAF3683389.1"/>
    <property type="molecule type" value="Genomic_DNA"/>
</dbReference>
<dbReference type="Proteomes" id="UP000663869">
    <property type="component" value="Unassembled WGS sequence"/>
</dbReference>
<dbReference type="OrthoDB" id="9983444at2759"/>
<evidence type="ECO:0000313" key="11">
    <source>
        <dbReference type="Proteomes" id="UP000663873"/>
    </source>
</evidence>
<feature type="transmembrane region" description="Helical" evidence="1">
    <location>
        <begin position="25"/>
        <end position="46"/>
    </location>
</feature>
<name>A0A818THE7_9BILA</name>